<dbReference type="AlphaFoldDB" id="A0A4V5NXQ3"/>
<evidence type="ECO:0000313" key="3">
    <source>
        <dbReference type="Proteomes" id="UP000308181"/>
    </source>
</evidence>
<reference evidence="2 3" key="1">
    <citation type="submission" date="2019-04" db="EMBL/GenBank/DDBJ databases">
        <title>Pedobacter sp. AR-3-17 sp. nov., isolated from Arctic soil.</title>
        <authorList>
            <person name="Dahal R.H."/>
            <person name="Kim D.-U."/>
        </authorList>
    </citation>
    <scope>NUCLEOTIDE SEQUENCE [LARGE SCALE GENOMIC DNA]</scope>
    <source>
        <strain evidence="2 3">AR-3-17</strain>
    </source>
</reference>
<dbReference type="SMART" id="SM00748">
    <property type="entry name" value="HEPN"/>
    <property type="match status" value="1"/>
</dbReference>
<sequence>MENSMNSRSPYFGFSNATFSPLKPMLTQMIHRYQPVWIICFAYRLRHQESYLCFNEQQLASDHHYFLLMVTKGRTRFEHEAQDFVTTHFTEGEITLLSHGSDTIAEKIIAQHKFFTRVLNFGTILYAADGMGITNQLPYFNPAELFEQTEKCFYNRLEMAKGFLEGAAALLKVNYEANAVFLLHQSVEQACAALIRVFLAYRSDIHHLGRLLKLCLCFTEELLTVFPQNSLEEKRLFDLLQKSYSEARYRDGFIVSAEEAEILLKKVGAFLQITIKLCEGKLEEMRNVH</sequence>
<evidence type="ECO:0000259" key="1">
    <source>
        <dbReference type="PROSITE" id="PS50910"/>
    </source>
</evidence>
<dbReference type="Pfam" id="PF05168">
    <property type="entry name" value="HEPN"/>
    <property type="match status" value="1"/>
</dbReference>
<dbReference type="Proteomes" id="UP000308181">
    <property type="component" value="Unassembled WGS sequence"/>
</dbReference>
<evidence type="ECO:0000313" key="2">
    <source>
        <dbReference type="EMBL" id="TKC00291.1"/>
    </source>
</evidence>
<dbReference type="EMBL" id="SWBP01000001">
    <property type="protein sequence ID" value="TKC00291.1"/>
    <property type="molecule type" value="Genomic_DNA"/>
</dbReference>
<dbReference type="OrthoDB" id="634374at2"/>
<dbReference type="InterPro" id="IPR007842">
    <property type="entry name" value="HEPN_dom"/>
</dbReference>
<proteinExistence type="predicted"/>
<accession>A0A4V5NXQ3</accession>
<keyword evidence="3" id="KW-1185">Reference proteome</keyword>
<comment type="caution">
    <text evidence="2">The sequence shown here is derived from an EMBL/GenBank/DDBJ whole genome shotgun (WGS) entry which is preliminary data.</text>
</comment>
<dbReference type="SUPFAM" id="SSF81593">
    <property type="entry name" value="Nucleotidyltransferase substrate binding subunit/domain"/>
    <property type="match status" value="1"/>
</dbReference>
<organism evidence="2 3">
    <name type="scientific">Pedobacter cryophilus</name>
    <dbReference type="NCBI Taxonomy" id="2571271"/>
    <lineage>
        <taxon>Bacteria</taxon>
        <taxon>Pseudomonadati</taxon>
        <taxon>Bacteroidota</taxon>
        <taxon>Sphingobacteriia</taxon>
        <taxon>Sphingobacteriales</taxon>
        <taxon>Sphingobacteriaceae</taxon>
        <taxon>Pedobacter</taxon>
    </lineage>
</organism>
<dbReference type="PROSITE" id="PS50910">
    <property type="entry name" value="HEPN"/>
    <property type="match status" value="1"/>
</dbReference>
<feature type="domain" description="HEPN" evidence="1">
    <location>
        <begin position="157"/>
        <end position="270"/>
    </location>
</feature>
<dbReference type="Gene3D" id="1.20.120.330">
    <property type="entry name" value="Nucleotidyltransferases domain 2"/>
    <property type="match status" value="1"/>
</dbReference>
<gene>
    <name evidence="2" type="ORF">FA046_01005</name>
</gene>
<name>A0A4V5NXQ3_9SPHI</name>
<protein>
    <submittedName>
        <fullName evidence="2">HEPN domain-containing protein</fullName>
    </submittedName>
</protein>